<evidence type="ECO:0000256" key="1">
    <source>
        <dbReference type="PROSITE-ProRule" id="PRU00244"/>
    </source>
</evidence>
<dbReference type="OrthoDB" id="9759607at2"/>
<dbReference type="STRING" id="1884432.SAMN05518683_11859"/>
<protein>
    <submittedName>
        <fullName evidence="3">Signalling protein N terminal repeat-containing protein</fullName>
    </submittedName>
</protein>
<feature type="transmembrane region" description="Helical" evidence="1">
    <location>
        <begin position="80"/>
        <end position="101"/>
    </location>
</feature>
<feature type="transmembrane region" description="Helical" evidence="1">
    <location>
        <begin position="159"/>
        <end position="176"/>
    </location>
</feature>
<keyword evidence="4" id="KW-1185">Reference proteome</keyword>
<keyword evidence="1" id="KW-1133">Transmembrane helix</keyword>
<reference evidence="4" key="1">
    <citation type="submission" date="2016-10" db="EMBL/GenBank/DDBJ databases">
        <authorList>
            <person name="Varghese N."/>
            <person name="Submissions S."/>
        </authorList>
    </citation>
    <scope>NUCLEOTIDE SEQUENCE [LARGE SCALE GENOMIC DNA]</scope>
    <source>
        <strain evidence="4">S7</strain>
    </source>
</reference>
<dbReference type="EMBL" id="FOXD01000018">
    <property type="protein sequence ID" value="SFQ14265.1"/>
    <property type="molecule type" value="Genomic_DNA"/>
</dbReference>
<sequence>MEMMQGTYQPSLVLLSLFIAAFASYAAFHAAGRLGGSTSRNKILWALTGGFCLGGGIWSMHFIGMLAYDMGMSVTYDPVLFVLSVTCAVTASCLAFLIVQFFQPKRIFHLSGSVLIGSGIVSKHYIGMASMQMGAELIYDDTYVALSVLPSIKHRGKRAAGFIGSAIVMGVPIFSAQDTPP</sequence>
<dbReference type="Proteomes" id="UP000198892">
    <property type="component" value="Unassembled WGS sequence"/>
</dbReference>
<proteinExistence type="predicted"/>
<dbReference type="AlphaFoldDB" id="A0A1I5W3G0"/>
<evidence type="ECO:0000313" key="4">
    <source>
        <dbReference type="Proteomes" id="UP000198892"/>
    </source>
</evidence>
<keyword evidence="1" id="KW-0472">Membrane</keyword>
<evidence type="ECO:0000259" key="2">
    <source>
        <dbReference type="PROSITE" id="PS50924"/>
    </source>
</evidence>
<dbReference type="PANTHER" id="PTHR35152">
    <property type="entry name" value="DOMAIN SIGNALLING PROTEIN, PUTATIVE (AFU_ORTHOLOGUE AFUA_5G11310)-RELATED"/>
    <property type="match status" value="1"/>
</dbReference>
<comment type="caution">
    <text evidence="1">Lacks conserved residue(s) required for the propagation of feature annotation.</text>
</comment>
<feature type="domain" description="MHYT" evidence="2">
    <location>
        <begin position="8"/>
        <end position="181"/>
    </location>
</feature>
<organism evidence="3 4">
    <name type="scientific">Salibacterium halotolerans</name>
    <dbReference type="NCBI Taxonomy" id="1884432"/>
    <lineage>
        <taxon>Bacteria</taxon>
        <taxon>Bacillati</taxon>
        <taxon>Bacillota</taxon>
        <taxon>Bacilli</taxon>
        <taxon>Bacillales</taxon>
        <taxon>Bacillaceae</taxon>
    </lineage>
</organism>
<gene>
    <name evidence="3" type="ORF">SAMN05518683_11859</name>
</gene>
<feature type="transmembrane region" description="Helical" evidence="1">
    <location>
        <begin position="12"/>
        <end position="31"/>
    </location>
</feature>
<keyword evidence="1" id="KW-0812">Transmembrane</keyword>
<dbReference type="GO" id="GO:0016020">
    <property type="term" value="C:membrane"/>
    <property type="evidence" value="ECO:0007669"/>
    <property type="project" value="UniProtKB-UniRule"/>
</dbReference>
<dbReference type="Pfam" id="PF03707">
    <property type="entry name" value="MHYT"/>
    <property type="match status" value="3"/>
</dbReference>
<accession>A0A1I5W3G0</accession>
<dbReference type="RefSeq" id="WP_093338466.1">
    <property type="nucleotide sequence ID" value="NZ_FOXD01000018.1"/>
</dbReference>
<dbReference type="InterPro" id="IPR005330">
    <property type="entry name" value="MHYT_dom"/>
</dbReference>
<evidence type="ECO:0000313" key="3">
    <source>
        <dbReference type="EMBL" id="SFQ14265.1"/>
    </source>
</evidence>
<name>A0A1I5W3G0_9BACI</name>
<feature type="transmembrane region" description="Helical" evidence="1">
    <location>
        <begin position="43"/>
        <end position="68"/>
    </location>
</feature>
<dbReference type="PROSITE" id="PS50924">
    <property type="entry name" value="MHYT"/>
    <property type="match status" value="1"/>
</dbReference>
<dbReference type="PANTHER" id="PTHR35152:SF1">
    <property type="entry name" value="DOMAIN SIGNALLING PROTEIN, PUTATIVE (AFU_ORTHOLOGUE AFUA_5G11310)-RELATED"/>
    <property type="match status" value="1"/>
</dbReference>